<dbReference type="PROSITE" id="PS50115">
    <property type="entry name" value="ARFGAP"/>
    <property type="match status" value="1"/>
</dbReference>
<dbReference type="Gene3D" id="1.10.220.150">
    <property type="entry name" value="Arf GTPase activating protein"/>
    <property type="match status" value="1"/>
</dbReference>
<evidence type="ECO:0000256" key="3">
    <source>
        <dbReference type="ARBA" id="ARBA00022771"/>
    </source>
</evidence>
<dbReference type="SMART" id="SM00105">
    <property type="entry name" value="ArfGap"/>
    <property type="match status" value="1"/>
</dbReference>
<evidence type="ECO:0000256" key="2">
    <source>
        <dbReference type="ARBA" id="ARBA00022723"/>
    </source>
</evidence>
<feature type="region of interest" description="Disordered" evidence="6">
    <location>
        <begin position="165"/>
        <end position="197"/>
    </location>
</feature>
<dbReference type="SUPFAM" id="SSF57863">
    <property type="entry name" value="ArfGap/RecO-like zinc finger"/>
    <property type="match status" value="1"/>
</dbReference>
<evidence type="ECO:0000256" key="4">
    <source>
        <dbReference type="ARBA" id="ARBA00022833"/>
    </source>
</evidence>
<keyword evidence="9" id="KW-1185">Reference proteome</keyword>
<dbReference type="InterPro" id="IPR001164">
    <property type="entry name" value="ArfGAP_dom"/>
</dbReference>
<evidence type="ECO:0000256" key="5">
    <source>
        <dbReference type="PROSITE-ProRule" id="PRU00288"/>
    </source>
</evidence>
<sequence>MSSGLSKATVDRHQRLVLELLKQPGNDVCADCRTRNPRWASWNLGIFICVKCAGIHRKMGTHITKVKSLTLDSWTKEQVESMKSKGNLKANSQWNPNEAKNPPPTDLEESERDSELEKFIPSLSPRTSSTGGRPTQSTLSPSLNTSGIQQTSLTQTQIIDAQYARSPSSIQTQFAHSVPPHRPATAPIPNAVKPQPAPPVPPLPISMSNSSTPNGSSFHPSIESATSHALTYPLLQANHSAVSNTPTIRRHGVWDDLLQLSNPTGSVSNNGTAPYLSTGPSMQASITPAWSTSATPSNFQSISSYTNSQTPSMMHPMSSTLTPSTFNTIGKPVLPNENPFYNQAAPQQSSHQPMSTSPNLAATNALNMSNFLPGNMTTSVIPTNPFFNPTPTLQSSSISGVPSKNPFATAAIAPPNNAFQPNGAFASNSMQFIPTHQQQQPQPQQMQNPPPANFSFNNPYAPTPFPHRQTQHQPSPFGPSLI</sequence>
<organism evidence="8 9">
    <name type="scientific">Cronartium quercuum f. sp. fusiforme G11</name>
    <dbReference type="NCBI Taxonomy" id="708437"/>
    <lineage>
        <taxon>Eukaryota</taxon>
        <taxon>Fungi</taxon>
        <taxon>Dikarya</taxon>
        <taxon>Basidiomycota</taxon>
        <taxon>Pucciniomycotina</taxon>
        <taxon>Pucciniomycetes</taxon>
        <taxon>Pucciniales</taxon>
        <taxon>Coleosporiaceae</taxon>
        <taxon>Cronartium</taxon>
    </lineage>
</organism>
<feature type="compositionally biased region" description="Polar residues" evidence="6">
    <location>
        <begin position="89"/>
        <end position="98"/>
    </location>
</feature>
<evidence type="ECO:0000313" key="8">
    <source>
        <dbReference type="EMBL" id="KAG0151466.1"/>
    </source>
</evidence>
<feature type="compositionally biased region" description="Polar residues" evidence="6">
    <location>
        <begin position="124"/>
        <end position="144"/>
    </location>
</feature>
<dbReference type="AlphaFoldDB" id="A0A9P6NQE4"/>
<accession>A0A9P6NQE4</accession>
<dbReference type="GO" id="GO:0005096">
    <property type="term" value="F:GTPase activator activity"/>
    <property type="evidence" value="ECO:0007669"/>
    <property type="project" value="UniProtKB-KW"/>
</dbReference>
<gene>
    <name evidence="8" type="ORF">CROQUDRAFT_544186</name>
</gene>
<dbReference type="GO" id="GO:0008270">
    <property type="term" value="F:zinc ion binding"/>
    <property type="evidence" value="ECO:0007669"/>
    <property type="project" value="UniProtKB-KW"/>
</dbReference>
<reference evidence="8" key="1">
    <citation type="submission" date="2013-11" db="EMBL/GenBank/DDBJ databases">
        <title>Genome sequence of the fusiform rust pathogen reveals effectors for host alternation and coevolution with pine.</title>
        <authorList>
            <consortium name="DOE Joint Genome Institute"/>
            <person name="Smith K."/>
            <person name="Pendleton A."/>
            <person name="Kubisiak T."/>
            <person name="Anderson C."/>
            <person name="Salamov A."/>
            <person name="Aerts A."/>
            <person name="Riley R."/>
            <person name="Clum A."/>
            <person name="Lindquist E."/>
            <person name="Ence D."/>
            <person name="Campbell M."/>
            <person name="Kronenberg Z."/>
            <person name="Feau N."/>
            <person name="Dhillon B."/>
            <person name="Hamelin R."/>
            <person name="Burleigh J."/>
            <person name="Smith J."/>
            <person name="Yandell M."/>
            <person name="Nelson C."/>
            <person name="Grigoriev I."/>
            <person name="Davis J."/>
        </authorList>
    </citation>
    <scope>NUCLEOTIDE SEQUENCE</scope>
    <source>
        <strain evidence="8">G11</strain>
    </source>
</reference>
<keyword evidence="1" id="KW-0343">GTPase activation</keyword>
<feature type="compositionally biased region" description="Low complexity" evidence="6">
    <location>
        <begin position="437"/>
        <end position="460"/>
    </location>
</feature>
<dbReference type="Proteomes" id="UP000886653">
    <property type="component" value="Unassembled WGS sequence"/>
</dbReference>
<evidence type="ECO:0000259" key="7">
    <source>
        <dbReference type="PROSITE" id="PS50115"/>
    </source>
</evidence>
<dbReference type="PRINTS" id="PR00405">
    <property type="entry name" value="REVINTRACTNG"/>
</dbReference>
<dbReference type="InterPro" id="IPR038508">
    <property type="entry name" value="ArfGAP_dom_sf"/>
</dbReference>
<name>A0A9P6NQE4_9BASI</name>
<dbReference type="Pfam" id="PF01412">
    <property type="entry name" value="ArfGap"/>
    <property type="match status" value="1"/>
</dbReference>
<keyword evidence="3 5" id="KW-0863">Zinc-finger</keyword>
<evidence type="ECO:0000313" key="9">
    <source>
        <dbReference type="Proteomes" id="UP000886653"/>
    </source>
</evidence>
<keyword evidence="4" id="KW-0862">Zinc</keyword>
<comment type="caution">
    <text evidence="8">The sequence shown here is derived from an EMBL/GenBank/DDBJ whole genome shotgun (WGS) entry which is preliminary data.</text>
</comment>
<proteinExistence type="predicted"/>
<evidence type="ECO:0000256" key="1">
    <source>
        <dbReference type="ARBA" id="ARBA00022468"/>
    </source>
</evidence>
<dbReference type="PANTHER" id="PTHR45705">
    <property type="entry name" value="FI20236P1"/>
    <property type="match status" value="1"/>
</dbReference>
<dbReference type="FunFam" id="1.10.220.150:FF:000009">
    <property type="entry name" value="stromal membrane-associated protein 1 isoform X1"/>
    <property type="match status" value="1"/>
</dbReference>
<evidence type="ECO:0000256" key="6">
    <source>
        <dbReference type="SAM" id="MobiDB-lite"/>
    </source>
</evidence>
<dbReference type="GO" id="GO:0005737">
    <property type="term" value="C:cytoplasm"/>
    <property type="evidence" value="ECO:0007669"/>
    <property type="project" value="TreeGrafter"/>
</dbReference>
<protein>
    <recommendedName>
        <fullName evidence="7">Arf-GAP domain-containing protein</fullName>
    </recommendedName>
</protein>
<dbReference type="InterPro" id="IPR037278">
    <property type="entry name" value="ARFGAP/RecO"/>
</dbReference>
<dbReference type="InterPro" id="IPR051718">
    <property type="entry name" value="ARF_GTPase-activating"/>
</dbReference>
<dbReference type="OrthoDB" id="10266696at2759"/>
<dbReference type="CDD" id="cd08204">
    <property type="entry name" value="ArfGap"/>
    <property type="match status" value="1"/>
</dbReference>
<feature type="region of interest" description="Disordered" evidence="6">
    <location>
        <begin position="434"/>
        <end position="482"/>
    </location>
</feature>
<keyword evidence="2" id="KW-0479">Metal-binding</keyword>
<dbReference type="EMBL" id="MU167213">
    <property type="protein sequence ID" value="KAG0151466.1"/>
    <property type="molecule type" value="Genomic_DNA"/>
</dbReference>
<dbReference type="PANTHER" id="PTHR45705:SF1">
    <property type="entry name" value="FI20236P1"/>
    <property type="match status" value="1"/>
</dbReference>
<feature type="region of interest" description="Disordered" evidence="6">
    <location>
        <begin position="82"/>
        <end position="150"/>
    </location>
</feature>
<feature type="domain" description="Arf-GAP" evidence="7">
    <location>
        <begin position="14"/>
        <end position="97"/>
    </location>
</feature>
<feature type="compositionally biased region" description="Polar residues" evidence="6">
    <location>
        <begin position="165"/>
        <end position="175"/>
    </location>
</feature>